<reference evidence="1 2" key="1">
    <citation type="submission" date="2020-08" db="EMBL/GenBank/DDBJ databases">
        <title>Genomic Encyclopedia of Type Strains, Phase IV (KMG-IV): sequencing the most valuable type-strain genomes for metagenomic binning, comparative biology and taxonomic classification.</title>
        <authorList>
            <person name="Goeker M."/>
        </authorList>
    </citation>
    <scope>NUCLEOTIDE SEQUENCE [LARGE SCALE GENOMIC DNA]</scope>
    <source>
        <strain evidence="1 2">DSM 28570</strain>
    </source>
</reference>
<gene>
    <name evidence="1" type="ORF">HNQ81_000752</name>
</gene>
<dbReference type="EMBL" id="JACHEO010000002">
    <property type="protein sequence ID" value="MBB5347042.1"/>
    <property type="molecule type" value="Genomic_DNA"/>
</dbReference>
<dbReference type="Gene3D" id="3.40.50.1000">
    <property type="entry name" value="HAD superfamily/HAD-like"/>
    <property type="match status" value="1"/>
</dbReference>
<protein>
    <submittedName>
        <fullName evidence="1">Soluble P-type ATPase</fullName>
    </submittedName>
</protein>
<evidence type="ECO:0000313" key="2">
    <source>
        <dbReference type="Proteomes" id="UP000539642"/>
    </source>
</evidence>
<dbReference type="Proteomes" id="UP000539642">
    <property type="component" value="Unassembled WGS sequence"/>
</dbReference>
<proteinExistence type="predicted"/>
<dbReference type="InterPro" id="IPR023214">
    <property type="entry name" value="HAD_sf"/>
</dbReference>
<keyword evidence="2" id="KW-1185">Reference proteome</keyword>
<dbReference type="SUPFAM" id="SSF56784">
    <property type="entry name" value="HAD-like"/>
    <property type="match status" value="1"/>
</dbReference>
<accession>A0A840UMN9</accession>
<comment type="caution">
    <text evidence="1">The sequence shown here is derived from an EMBL/GenBank/DDBJ whole genome shotgun (WGS) entry which is preliminary data.</text>
</comment>
<dbReference type="RefSeq" id="WP_183348436.1">
    <property type="nucleotide sequence ID" value="NZ_JACHEO010000002.1"/>
</dbReference>
<dbReference type="InterPro" id="IPR036412">
    <property type="entry name" value="HAD-like_sf"/>
</dbReference>
<evidence type="ECO:0000313" key="1">
    <source>
        <dbReference type="EMBL" id="MBB5347042.1"/>
    </source>
</evidence>
<organism evidence="1 2">
    <name type="scientific">Desulfoprunum benzoelyticum</name>
    <dbReference type="NCBI Taxonomy" id="1506996"/>
    <lineage>
        <taxon>Bacteria</taxon>
        <taxon>Pseudomonadati</taxon>
        <taxon>Thermodesulfobacteriota</taxon>
        <taxon>Desulfobulbia</taxon>
        <taxon>Desulfobulbales</taxon>
        <taxon>Desulfobulbaceae</taxon>
        <taxon>Desulfoprunum</taxon>
    </lineage>
</organism>
<name>A0A840UMN9_9BACT</name>
<sequence length="156" mass="16692">MIEINIPGFDQLRLEHLVLDYNGTLAFDGRLISGVAELLGLLAEHLQIHIVTADTYGSVRHAFAGYAFTVHVLSPGNEGEGKVGYVRRLGSKASVCIGNGRNDRLMLKEAGLGIAVFQQEGAAPPALVAADIVIPSIIDALNLLLHPQRITATLRC</sequence>
<dbReference type="AlphaFoldDB" id="A0A840UMN9"/>